<accession>A0A386ZPG6</accession>
<dbReference type="Proteomes" id="UP000267164">
    <property type="component" value="Chromosome"/>
</dbReference>
<evidence type="ECO:0000313" key="2">
    <source>
        <dbReference type="EMBL" id="AYF79060.1"/>
    </source>
</evidence>
<dbReference type="CDD" id="cd06260">
    <property type="entry name" value="DUF820-like"/>
    <property type="match status" value="1"/>
</dbReference>
<dbReference type="PANTHER" id="PTHR34107">
    <property type="entry name" value="SLL0198 PROTEIN-RELATED"/>
    <property type="match status" value="1"/>
</dbReference>
<protein>
    <submittedName>
        <fullName evidence="2">Uma2 family endonuclease</fullName>
    </submittedName>
</protein>
<dbReference type="RefSeq" id="WP_120744138.1">
    <property type="nucleotide sequence ID" value="NZ_CP032568.1"/>
</dbReference>
<dbReference type="InterPro" id="IPR008538">
    <property type="entry name" value="Uma2"/>
</dbReference>
<dbReference type="InterPro" id="IPR012296">
    <property type="entry name" value="Nuclease_put_TT1808"/>
</dbReference>
<organism evidence="2 3">
    <name type="scientific">Nocardia yunnanensis</name>
    <dbReference type="NCBI Taxonomy" id="2382165"/>
    <lineage>
        <taxon>Bacteria</taxon>
        <taxon>Bacillati</taxon>
        <taxon>Actinomycetota</taxon>
        <taxon>Actinomycetes</taxon>
        <taxon>Mycobacteriales</taxon>
        <taxon>Nocardiaceae</taxon>
        <taxon>Nocardia</taxon>
    </lineage>
</organism>
<evidence type="ECO:0000259" key="1">
    <source>
        <dbReference type="Pfam" id="PF05685"/>
    </source>
</evidence>
<dbReference type="EMBL" id="CP032568">
    <property type="protein sequence ID" value="AYF79060.1"/>
    <property type="molecule type" value="Genomic_DNA"/>
</dbReference>
<keyword evidence="2" id="KW-0378">Hydrolase</keyword>
<dbReference type="SUPFAM" id="SSF52980">
    <property type="entry name" value="Restriction endonuclease-like"/>
    <property type="match status" value="1"/>
</dbReference>
<sequence length="194" mass="21209">MNLVTWPDRLLTLDDWIALPEDNSHRLELAEGVLVVSPRPVSKHQRAVLRLGAQLETQLPSTLGVLPEVELIVEPGTPPTVRVPDLLVGTDAGIEANLPRWVPGDVCLVVEILSDGTRRTDRVTKFAEYAEVGIEYYWLVDLDEPVSLTAFHLIGEHYENVGEHTDIAALELSGEILTIDLPALTGGRPAGQGD</sequence>
<proteinExistence type="predicted"/>
<dbReference type="InterPro" id="IPR011335">
    <property type="entry name" value="Restrct_endonuc-II-like"/>
</dbReference>
<keyword evidence="2" id="KW-0540">Nuclease</keyword>
<dbReference type="GO" id="GO:0004519">
    <property type="term" value="F:endonuclease activity"/>
    <property type="evidence" value="ECO:0007669"/>
    <property type="project" value="UniProtKB-KW"/>
</dbReference>
<gene>
    <name evidence="2" type="ORF">D7D52_15510</name>
</gene>
<dbReference type="KEGG" id="nyu:D7D52_15510"/>
<keyword evidence="2" id="KW-0255">Endonuclease</keyword>
<keyword evidence="3" id="KW-1185">Reference proteome</keyword>
<dbReference type="OrthoDB" id="9799703at2"/>
<reference evidence="2 3" key="1">
    <citation type="submission" date="2018-09" db="EMBL/GenBank/DDBJ databases">
        <title>Nocardia yunnanensis sp. nov., an actinomycete isolated from a soil sample.</title>
        <authorList>
            <person name="Zhang J."/>
        </authorList>
    </citation>
    <scope>NUCLEOTIDE SEQUENCE [LARGE SCALE GENOMIC DNA]</scope>
    <source>
        <strain evidence="2 3">CFHS0054</strain>
    </source>
</reference>
<feature type="domain" description="Putative restriction endonuclease" evidence="1">
    <location>
        <begin position="16"/>
        <end position="163"/>
    </location>
</feature>
<name>A0A386ZPG6_9NOCA</name>
<dbReference type="AlphaFoldDB" id="A0A386ZPG6"/>
<dbReference type="PANTHER" id="PTHR34107:SF4">
    <property type="entry name" value="SLL1222 PROTEIN"/>
    <property type="match status" value="1"/>
</dbReference>
<dbReference type="Pfam" id="PF05685">
    <property type="entry name" value="Uma2"/>
    <property type="match status" value="1"/>
</dbReference>
<dbReference type="Gene3D" id="3.90.1570.10">
    <property type="entry name" value="tt1808, chain A"/>
    <property type="match status" value="1"/>
</dbReference>
<evidence type="ECO:0000313" key="3">
    <source>
        <dbReference type="Proteomes" id="UP000267164"/>
    </source>
</evidence>